<dbReference type="Proteomes" id="UP000516093">
    <property type="component" value="Chromosome"/>
</dbReference>
<protein>
    <submittedName>
        <fullName evidence="2">Lipid A deacylase LpxR family protein</fullName>
    </submittedName>
</protein>
<gene>
    <name evidence="2" type="ORF">H9L05_07625</name>
</gene>
<feature type="chain" id="PRO_5028809874" evidence="1">
    <location>
        <begin position="21"/>
        <end position="331"/>
    </location>
</feature>
<dbReference type="RefSeq" id="WP_187733656.1">
    <property type="nucleotide sequence ID" value="NZ_CP060784.1"/>
</dbReference>
<sequence length="331" mass="36438">MRYWLSTLLLILTLIRTGRAQKMPPDSSVVSPDHLIAYSFANDAFFRTDYYFTQGMSLNVVLPALAKSPVNKILLGGKMAAVRYHGVKLFYDGFTPLRIQDAFIRVGDRPYASYIYASLYRIANQPRQRQRLTAGLDLGFIGPAAGAKGFQTKVHELLDAPTPQGWDYQVRNDLVMGYHVAAEKQIAAGGKFVELIGTARASVGTLYTLAATGLLVRAGKMNPYFSDLGVNSTVGRAGGKKLQVFAQGRLEGRVVGYNATLQGGMLNRQSPYTLSASQLKRGIVQGSGGLVLTYGRVRFEPSATWVSPELRGGRAHRWVQFDFWGLFRRSG</sequence>
<keyword evidence="3" id="KW-1185">Reference proteome</keyword>
<dbReference type="KEGG" id="hqi:H9L05_07625"/>
<dbReference type="Pfam" id="PF09982">
    <property type="entry name" value="LpxR"/>
    <property type="match status" value="1"/>
</dbReference>
<accession>A0A7H0GYS6</accession>
<evidence type="ECO:0000313" key="3">
    <source>
        <dbReference type="Proteomes" id="UP000516093"/>
    </source>
</evidence>
<dbReference type="EMBL" id="CP060784">
    <property type="protein sequence ID" value="QNP53442.1"/>
    <property type="molecule type" value="Genomic_DNA"/>
</dbReference>
<name>A0A7H0GYS6_9BACT</name>
<feature type="signal peptide" evidence="1">
    <location>
        <begin position="1"/>
        <end position="20"/>
    </location>
</feature>
<dbReference type="AlphaFoldDB" id="A0A7H0GYS6"/>
<dbReference type="Gene3D" id="2.40.128.140">
    <property type="entry name" value="Outer membrane protein"/>
    <property type="match status" value="1"/>
</dbReference>
<proteinExistence type="predicted"/>
<organism evidence="2 3">
    <name type="scientific">Hymenobacter qilianensis</name>
    <dbReference type="NCBI Taxonomy" id="1385715"/>
    <lineage>
        <taxon>Bacteria</taxon>
        <taxon>Pseudomonadati</taxon>
        <taxon>Bacteroidota</taxon>
        <taxon>Cytophagia</taxon>
        <taxon>Cytophagales</taxon>
        <taxon>Hymenobacteraceae</taxon>
        <taxon>Hymenobacter</taxon>
    </lineage>
</organism>
<reference evidence="2 3" key="1">
    <citation type="submission" date="2020-08" db="EMBL/GenBank/DDBJ databases">
        <title>Genome sequence of Hymenobacter qilianensis JCM 19763T.</title>
        <authorList>
            <person name="Hyun D.-W."/>
            <person name="Bae J.-W."/>
        </authorList>
    </citation>
    <scope>NUCLEOTIDE SEQUENCE [LARGE SCALE GENOMIC DNA]</scope>
    <source>
        <strain evidence="2 3">JCM 19763</strain>
    </source>
</reference>
<dbReference type="InterPro" id="IPR037107">
    <property type="entry name" value="Put_OMP_sf"/>
</dbReference>
<evidence type="ECO:0000313" key="2">
    <source>
        <dbReference type="EMBL" id="QNP53442.1"/>
    </source>
</evidence>
<dbReference type="InterPro" id="IPR018707">
    <property type="entry name" value="LpxR"/>
</dbReference>
<keyword evidence="1" id="KW-0732">Signal</keyword>
<evidence type="ECO:0000256" key="1">
    <source>
        <dbReference type="SAM" id="SignalP"/>
    </source>
</evidence>